<dbReference type="CDD" id="cd00293">
    <property type="entry name" value="USP-like"/>
    <property type="match status" value="2"/>
</dbReference>
<gene>
    <name evidence="3" type="ORF">LDX50_07835</name>
    <name evidence="4" type="ORF">LDX50_13805</name>
    <name evidence="5" type="ORF">LDX50_19525</name>
</gene>
<feature type="domain" description="UspA" evidence="2">
    <location>
        <begin position="148"/>
        <end position="291"/>
    </location>
</feature>
<dbReference type="EMBL" id="JAIXNE010000004">
    <property type="protein sequence ID" value="MCA6077081.1"/>
    <property type="molecule type" value="Genomic_DNA"/>
</dbReference>
<comment type="similarity">
    <text evidence="1">Belongs to the universal stress protein A family.</text>
</comment>
<organism evidence="5 6">
    <name type="scientific">Fulvivirga sedimenti</name>
    <dbReference type="NCBI Taxonomy" id="2879465"/>
    <lineage>
        <taxon>Bacteria</taxon>
        <taxon>Pseudomonadati</taxon>
        <taxon>Bacteroidota</taxon>
        <taxon>Cytophagia</taxon>
        <taxon>Cytophagales</taxon>
        <taxon>Fulvivirgaceae</taxon>
        <taxon>Fulvivirga</taxon>
    </lineage>
</organism>
<evidence type="ECO:0000313" key="4">
    <source>
        <dbReference type="EMBL" id="MCA6075953.1"/>
    </source>
</evidence>
<dbReference type="RefSeq" id="WP_225697889.1">
    <property type="nucleotide sequence ID" value="NZ_JAIXNE010000002.1"/>
</dbReference>
<dbReference type="PRINTS" id="PR01438">
    <property type="entry name" value="UNVRSLSTRESS"/>
</dbReference>
<evidence type="ECO:0000313" key="5">
    <source>
        <dbReference type="EMBL" id="MCA6077081.1"/>
    </source>
</evidence>
<feature type="domain" description="UspA" evidence="2">
    <location>
        <begin position="4"/>
        <end position="140"/>
    </location>
</feature>
<accession>A0A9X1HSR5</accession>
<dbReference type="SUPFAM" id="SSF52402">
    <property type="entry name" value="Adenine nucleotide alpha hydrolases-like"/>
    <property type="match status" value="2"/>
</dbReference>
<dbReference type="Gene3D" id="3.40.50.620">
    <property type="entry name" value="HUPs"/>
    <property type="match status" value="2"/>
</dbReference>
<reference evidence="5" key="1">
    <citation type="submission" date="2021-09" db="EMBL/GenBank/DDBJ databases">
        <title>Fulvivirga sp. isolated from coastal sediment.</title>
        <authorList>
            <person name="Yu H."/>
        </authorList>
    </citation>
    <scope>NUCLEOTIDE SEQUENCE</scope>
    <source>
        <strain evidence="5">1062</strain>
    </source>
</reference>
<keyword evidence="6" id="KW-1185">Reference proteome</keyword>
<proteinExistence type="inferred from homology"/>
<protein>
    <submittedName>
        <fullName evidence="5">Universal stress protein</fullName>
    </submittedName>
</protein>
<evidence type="ECO:0000313" key="3">
    <source>
        <dbReference type="EMBL" id="MCA6074776.1"/>
    </source>
</evidence>
<dbReference type="Proteomes" id="UP001139409">
    <property type="component" value="Unassembled WGS sequence"/>
</dbReference>
<dbReference type="InterPro" id="IPR006015">
    <property type="entry name" value="Universal_stress_UspA"/>
</dbReference>
<dbReference type="EMBL" id="JAIXNE010000003">
    <property type="protein sequence ID" value="MCA6075953.1"/>
    <property type="molecule type" value="Genomic_DNA"/>
</dbReference>
<dbReference type="PANTHER" id="PTHR46268">
    <property type="entry name" value="STRESS RESPONSE PROTEIN NHAX"/>
    <property type="match status" value="1"/>
</dbReference>
<evidence type="ECO:0000256" key="1">
    <source>
        <dbReference type="ARBA" id="ARBA00008791"/>
    </source>
</evidence>
<evidence type="ECO:0000313" key="6">
    <source>
        <dbReference type="Proteomes" id="UP001139409"/>
    </source>
</evidence>
<dbReference type="EMBL" id="JAIXNE010000002">
    <property type="protein sequence ID" value="MCA6074776.1"/>
    <property type="molecule type" value="Genomic_DNA"/>
</dbReference>
<dbReference type="InterPro" id="IPR006016">
    <property type="entry name" value="UspA"/>
</dbReference>
<comment type="caution">
    <text evidence="5">The sequence shown here is derived from an EMBL/GenBank/DDBJ whole genome shotgun (WGS) entry which is preliminary data.</text>
</comment>
<dbReference type="AlphaFoldDB" id="A0A9X1HSR5"/>
<sequence>MEPIKDIIVGLDMSEMDKTLIEFSAFIARRGFVQRVQFWHIVRGEKIPADVKLEFPDMSERLVAERTAKIKDKVAKYFRIDREIKFEYNVKEGSVASLLDMAIRGNADLIIIGQKKTMQGTGILAQRLARRASCNLLIIPEGATPSVRKILVPVDFSKYSKLALETVVELSQHRTQPIEVYCQNVYSVPAGYHYTGKTYEEFAEIMRKNAEKDFNKLISKVDMKDVQVTPVYSLDVNEDLSSDIRDLATEIKPDGIVIGAKGRTAAASLFLGSMAERLLNTNLDCPLLIVRPRGKAAGLLETFRDIN</sequence>
<dbReference type="PANTHER" id="PTHR46268:SF6">
    <property type="entry name" value="UNIVERSAL STRESS PROTEIN UP12"/>
    <property type="match status" value="1"/>
</dbReference>
<dbReference type="InterPro" id="IPR014729">
    <property type="entry name" value="Rossmann-like_a/b/a_fold"/>
</dbReference>
<name>A0A9X1HSR5_9BACT</name>
<evidence type="ECO:0000259" key="2">
    <source>
        <dbReference type="Pfam" id="PF00582"/>
    </source>
</evidence>
<dbReference type="Pfam" id="PF00582">
    <property type="entry name" value="Usp"/>
    <property type="match status" value="2"/>
</dbReference>